<dbReference type="GO" id="GO:0005886">
    <property type="term" value="C:plasma membrane"/>
    <property type="evidence" value="ECO:0007669"/>
    <property type="project" value="TreeGrafter"/>
</dbReference>
<dbReference type="GO" id="GO:1902201">
    <property type="term" value="P:negative regulation of bacterial-type flagellum-dependent cell motility"/>
    <property type="evidence" value="ECO:0007669"/>
    <property type="project" value="TreeGrafter"/>
</dbReference>
<dbReference type="InterPro" id="IPR043128">
    <property type="entry name" value="Rev_trsase/Diguanyl_cyclase"/>
</dbReference>
<protein>
    <recommendedName>
        <fullName evidence="1">diguanylate cyclase</fullName>
        <ecNumber evidence="1">2.7.7.65</ecNumber>
    </recommendedName>
</protein>
<feature type="modified residue" description="4-aspartylphosphate" evidence="3">
    <location>
        <position position="191"/>
    </location>
</feature>
<dbReference type="InterPro" id="IPR029787">
    <property type="entry name" value="Nucleotide_cyclase"/>
</dbReference>
<dbReference type="PANTHER" id="PTHR45138">
    <property type="entry name" value="REGULATORY COMPONENTS OF SENSORY TRANSDUCTION SYSTEM"/>
    <property type="match status" value="1"/>
</dbReference>
<dbReference type="FunFam" id="3.30.70.270:FF:000001">
    <property type="entry name" value="Diguanylate cyclase domain protein"/>
    <property type="match status" value="1"/>
</dbReference>
<evidence type="ECO:0000256" key="1">
    <source>
        <dbReference type="ARBA" id="ARBA00012528"/>
    </source>
</evidence>
<dbReference type="GO" id="GO:0004672">
    <property type="term" value="F:protein kinase activity"/>
    <property type="evidence" value="ECO:0007669"/>
    <property type="project" value="UniProtKB-ARBA"/>
</dbReference>
<evidence type="ECO:0000259" key="5">
    <source>
        <dbReference type="PROSITE" id="PS50887"/>
    </source>
</evidence>
<feature type="domain" description="Response regulatory" evidence="4">
    <location>
        <begin position="267"/>
        <end position="383"/>
    </location>
</feature>
<dbReference type="EMBL" id="JAFREP010000042">
    <property type="protein sequence ID" value="MBO1322731.1"/>
    <property type="molecule type" value="Genomic_DNA"/>
</dbReference>
<dbReference type="Pfam" id="PF00990">
    <property type="entry name" value="GGDEF"/>
    <property type="match status" value="1"/>
</dbReference>
<dbReference type="Gene3D" id="1.20.120.160">
    <property type="entry name" value="HPT domain"/>
    <property type="match status" value="1"/>
</dbReference>
<dbReference type="InterPro" id="IPR036641">
    <property type="entry name" value="HPT_dom_sf"/>
</dbReference>
<dbReference type="InterPro" id="IPR000160">
    <property type="entry name" value="GGDEF_dom"/>
</dbReference>
<reference evidence="6" key="1">
    <citation type="submission" date="2021-03" db="EMBL/GenBank/DDBJ databases">
        <authorList>
            <person name="Wang G."/>
        </authorList>
    </citation>
    <scope>NUCLEOTIDE SEQUENCE</scope>
    <source>
        <strain evidence="6">KCTC 12899</strain>
    </source>
</reference>
<proteinExistence type="predicted"/>
<dbReference type="GO" id="GO:0043709">
    <property type="term" value="P:cell adhesion involved in single-species biofilm formation"/>
    <property type="evidence" value="ECO:0007669"/>
    <property type="project" value="TreeGrafter"/>
</dbReference>
<dbReference type="Pfam" id="PF00072">
    <property type="entry name" value="Response_reg"/>
    <property type="match status" value="1"/>
</dbReference>
<dbReference type="InterPro" id="IPR050469">
    <property type="entry name" value="Diguanylate_Cyclase"/>
</dbReference>
<dbReference type="Pfam" id="PF01627">
    <property type="entry name" value="Hpt"/>
    <property type="match status" value="1"/>
</dbReference>
<dbReference type="SUPFAM" id="SSF52172">
    <property type="entry name" value="CheY-like"/>
    <property type="match status" value="2"/>
</dbReference>
<dbReference type="SUPFAM" id="SSF47226">
    <property type="entry name" value="Histidine-containing phosphotransfer domain, HPT domain"/>
    <property type="match status" value="1"/>
</dbReference>
<dbReference type="SMART" id="SM00267">
    <property type="entry name" value="GGDEF"/>
    <property type="match status" value="1"/>
</dbReference>
<comment type="catalytic activity">
    <reaction evidence="2">
        <text>2 GTP = 3',3'-c-di-GMP + 2 diphosphate</text>
        <dbReference type="Rhea" id="RHEA:24898"/>
        <dbReference type="ChEBI" id="CHEBI:33019"/>
        <dbReference type="ChEBI" id="CHEBI:37565"/>
        <dbReference type="ChEBI" id="CHEBI:58805"/>
        <dbReference type="EC" id="2.7.7.65"/>
    </reaction>
</comment>
<feature type="domain" description="GGDEF" evidence="5">
    <location>
        <begin position="423"/>
        <end position="555"/>
    </location>
</feature>
<dbReference type="RefSeq" id="WP_207862703.1">
    <property type="nucleotide sequence ID" value="NZ_JAFREP010000042.1"/>
</dbReference>
<dbReference type="InterPro" id="IPR008207">
    <property type="entry name" value="Sig_transdc_His_kin_Hpt_dom"/>
</dbReference>
<evidence type="ECO:0000313" key="7">
    <source>
        <dbReference type="Proteomes" id="UP000664417"/>
    </source>
</evidence>
<dbReference type="Gene3D" id="3.30.70.270">
    <property type="match status" value="1"/>
</dbReference>
<dbReference type="EC" id="2.7.7.65" evidence="1"/>
<dbReference type="SUPFAM" id="SSF55073">
    <property type="entry name" value="Nucleotide cyclase"/>
    <property type="match status" value="1"/>
</dbReference>
<dbReference type="NCBIfam" id="TIGR00254">
    <property type="entry name" value="GGDEF"/>
    <property type="match status" value="1"/>
</dbReference>
<evidence type="ECO:0000256" key="3">
    <source>
        <dbReference type="PROSITE-ProRule" id="PRU00169"/>
    </source>
</evidence>
<sequence>MDAKQEKFMQKLGKLRDSYSKELPGRIDGIRELVDVLKNHPSDQANLKELIRRIHCFSGSAVYFGYKQLNFVAREFELILTDWQEQGLPLKQEALTRLEHYFDRLVEASQRPLDHQPTTVIEPKPIEDPVLPNADAGRKQIILVQADRADRCEWELQLTFYGFRVFSFENLQRLRDFEKENPIQASLLILDLDEILAAQQDIGLRQFVLQQNHQAPIVYVSTREDLHARLEAVRLGGDGFLNRPLELNDLVDVVDKAVRNTQQDPYRVLLVEDDPRMAEHFTHVLQAAGFVVETVVDPFQLLDRMGASDPELILLDYHLPHCNGIELAKVVRQQPRYLSMPIIFLSTEENIERHYNALNAGADDFLSKPISPRTLVISLQARLARTRALKSLMAHDSLTGLLNHVTLKEKLSINAARADRTSKPLCFAMIDIDHFKKVNDTYGHAVGDRVLQSMSRVLKQRLRRSDVIGRYGGEEFGLILFDTPLEAAYEVIDEIRRNFSKVTHVADGVHFHVTFSGGIAVFDDFPAPGAVMEAADRALYLAKRQGRNRIVKAPPSILAGE</sequence>
<dbReference type="GO" id="GO:0052621">
    <property type="term" value="F:diguanylate cyclase activity"/>
    <property type="evidence" value="ECO:0007669"/>
    <property type="project" value="UniProtKB-EC"/>
</dbReference>
<dbReference type="CDD" id="cd00156">
    <property type="entry name" value="REC"/>
    <property type="match status" value="1"/>
</dbReference>
<dbReference type="Proteomes" id="UP000664417">
    <property type="component" value="Unassembled WGS sequence"/>
</dbReference>
<dbReference type="PANTHER" id="PTHR45138:SF9">
    <property type="entry name" value="DIGUANYLATE CYCLASE DGCM-RELATED"/>
    <property type="match status" value="1"/>
</dbReference>
<comment type="caution">
    <text evidence="6">The sequence shown here is derived from an EMBL/GenBank/DDBJ whole genome shotgun (WGS) entry which is preliminary data.</text>
</comment>
<dbReference type="Gene3D" id="3.40.50.2300">
    <property type="match status" value="2"/>
</dbReference>
<dbReference type="SMART" id="SM00448">
    <property type="entry name" value="REC"/>
    <property type="match status" value="2"/>
</dbReference>
<feature type="domain" description="Response regulatory" evidence="4">
    <location>
        <begin position="140"/>
        <end position="258"/>
    </location>
</feature>
<keyword evidence="3" id="KW-0597">Phosphoprotein</keyword>
<keyword evidence="7" id="KW-1185">Reference proteome</keyword>
<accession>A0A8J7U8M8</accession>
<evidence type="ECO:0000259" key="4">
    <source>
        <dbReference type="PROSITE" id="PS50110"/>
    </source>
</evidence>
<dbReference type="InterPro" id="IPR001789">
    <property type="entry name" value="Sig_transdc_resp-reg_receiver"/>
</dbReference>
<evidence type="ECO:0000313" key="6">
    <source>
        <dbReference type="EMBL" id="MBO1322731.1"/>
    </source>
</evidence>
<dbReference type="InterPro" id="IPR011006">
    <property type="entry name" value="CheY-like_superfamily"/>
</dbReference>
<dbReference type="PROSITE" id="PS50110">
    <property type="entry name" value="RESPONSE_REGULATORY"/>
    <property type="match status" value="2"/>
</dbReference>
<dbReference type="PROSITE" id="PS50887">
    <property type="entry name" value="GGDEF"/>
    <property type="match status" value="1"/>
</dbReference>
<evidence type="ECO:0000256" key="2">
    <source>
        <dbReference type="ARBA" id="ARBA00034247"/>
    </source>
</evidence>
<dbReference type="CDD" id="cd01949">
    <property type="entry name" value="GGDEF"/>
    <property type="match status" value="1"/>
</dbReference>
<dbReference type="GO" id="GO:0000160">
    <property type="term" value="P:phosphorelay signal transduction system"/>
    <property type="evidence" value="ECO:0007669"/>
    <property type="project" value="InterPro"/>
</dbReference>
<name>A0A8J7U8M8_9BACT</name>
<organism evidence="6 7">
    <name type="scientific">Acanthopleuribacter pedis</name>
    <dbReference type="NCBI Taxonomy" id="442870"/>
    <lineage>
        <taxon>Bacteria</taxon>
        <taxon>Pseudomonadati</taxon>
        <taxon>Acidobacteriota</taxon>
        <taxon>Holophagae</taxon>
        <taxon>Acanthopleuribacterales</taxon>
        <taxon>Acanthopleuribacteraceae</taxon>
        <taxon>Acanthopleuribacter</taxon>
    </lineage>
</organism>
<dbReference type="AlphaFoldDB" id="A0A8J7U8M8"/>
<feature type="modified residue" description="4-aspartylphosphate" evidence="3">
    <location>
        <position position="316"/>
    </location>
</feature>
<gene>
    <name evidence="6" type="ORF">J3U88_29940</name>
</gene>